<gene>
    <name evidence="1" type="ORF">N8T08_010970</name>
</gene>
<reference evidence="1 2" key="1">
    <citation type="journal article" date="2023" name="ACS Omega">
        <title>Identification of the Neoaspergillic Acid Biosynthesis Gene Cluster by Establishing an In Vitro CRISPR-Ribonucleoprotein Genetic System in Aspergillus melleus.</title>
        <authorList>
            <person name="Yuan B."/>
            <person name="Grau M.F."/>
            <person name="Murata R.M."/>
            <person name="Torok T."/>
            <person name="Venkateswaran K."/>
            <person name="Stajich J.E."/>
            <person name="Wang C.C.C."/>
        </authorList>
    </citation>
    <scope>NUCLEOTIDE SEQUENCE [LARGE SCALE GENOMIC DNA]</scope>
    <source>
        <strain evidence="1 2">IMV 1140</strain>
    </source>
</reference>
<comment type="caution">
    <text evidence="1">The sequence shown here is derived from an EMBL/GenBank/DDBJ whole genome shotgun (WGS) entry which is preliminary data.</text>
</comment>
<sequence>MLISIFFQAVLFVVHAVAAQNSTFSNPILPGFHPDPSCIFVEELDSTFFCVTSTFLAFPGIPVYSSKDLKNWNLISHVFNHPSQYPGLGKVLTASSEGGIWAPTIRRHDGTFYVAATLVDYYEPEKRTFINLVFTSIDPSNDDAWSDPVEIDMHGVQAIDPDLFWDDDGQAYMLTGWRKIYQSAVDLQTGASSNPVNVWKGTGAEKPEGPHMYKKDGHYYLLVAQGGTGITHSVAIARSDHVSGPFEGYTGNPILTAKDTLNFFQCVGHADLFQDANGRWWGVALSTRSGPEYRSYPMGRETVLYPVTWDDEWPGLDPVYGNMKGWEMPGISQQPSSDQQATRGSESVDFKPGSSIPPHWKFWRFPEPSSYTISSPEHPNSLELSPSSSNLTGILTEAHPITLISRRQTASLFNFSVDIEFSPTEAGEEAGVSIFLTQLQHIDLSIQLAKNGSQVLRLQTTAYGKPNLEPPVPRTLNLPRSWTGEKLRMYIEARDPTIYSFHMARTNDPLDVRQFGNVSAEYVTGGSGSYTGTLIAAYNTNNNGTGTAKAWISRWRYLPLAQEVARGVFEPVNNA</sequence>
<evidence type="ECO:0000313" key="1">
    <source>
        <dbReference type="EMBL" id="KAK1139974.1"/>
    </source>
</evidence>
<evidence type="ECO:0000313" key="2">
    <source>
        <dbReference type="Proteomes" id="UP001177260"/>
    </source>
</evidence>
<name>A0ACC3AQG4_9EURO</name>
<keyword evidence="2" id="KW-1185">Reference proteome</keyword>
<dbReference type="Proteomes" id="UP001177260">
    <property type="component" value="Unassembled WGS sequence"/>
</dbReference>
<dbReference type="EMBL" id="JAOPJF010000093">
    <property type="protein sequence ID" value="KAK1139974.1"/>
    <property type="molecule type" value="Genomic_DNA"/>
</dbReference>
<protein>
    <submittedName>
        <fullName evidence="1">Uncharacterized protein</fullName>
    </submittedName>
</protein>
<proteinExistence type="predicted"/>
<accession>A0ACC3AQG4</accession>
<organism evidence="1 2">
    <name type="scientific">Aspergillus melleus</name>
    <dbReference type="NCBI Taxonomy" id="138277"/>
    <lineage>
        <taxon>Eukaryota</taxon>
        <taxon>Fungi</taxon>
        <taxon>Dikarya</taxon>
        <taxon>Ascomycota</taxon>
        <taxon>Pezizomycotina</taxon>
        <taxon>Eurotiomycetes</taxon>
        <taxon>Eurotiomycetidae</taxon>
        <taxon>Eurotiales</taxon>
        <taxon>Aspergillaceae</taxon>
        <taxon>Aspergillus</taxon>
        <taxon>Aspergillus subgen. Circumdati</taxon>
    </lineage>
</organism>